<dbReference type="Proteomes" id="UP001160148">
    <property type="component" value="Unassembled WGS sequence"/>
</dbReference>
<protein>
    <submittedName>
        <fullName evidence="1">Uncharacterized protein</fullName>
    </submittedName>
</protein>
<evidence type="ECO:0000313" key="1">
    <source>
        <dbReference type="EMBL" id="CAI6364569.1"/>
    </source>
</evidence>
<dbReference type="AlphaFoldDB" id="A0AAV0X9V6"/>
<evidence type="ECO:0000313" key="2">
    <source>
        <dbReference type="Proteomes" id="UP001160148"/>
    </source>
</evidence>
<keyword evidence="2" id="KW-1185">Reference proteome</keyword>
<accession>A0AAV0X9V6</accession>
<comment type="caution">
    <text evidence="1">The sequence shown here is derived from an EMBL/GenBank/DDBJ whole genome shotgun (WGS) entry which is preliminary data.</text>
</comment>
<reference evidence="1 2" key="1">
    <citation type="submission" date="2023-01" db="EMBL/GenBank/DDBJ databases">
        <authorList>
            <person name="Whitehead M."/>
        </authorList>
    </citation>
    <scope>NUCLEOTIDE SEQUENCE [LARGE SCALE GENOMIC DNA]</scope>
</reference>
<proteinExistence type="predicted"/>
<gene>
    <name evidence="1" type="ORF">MEUPH1_LOCUS19377</name>
</gene>
<dbReference type="EMBL" id="CARXXK010000004">
    <property type="protein sequence ID" value="CAI6364569.1"/>
    <property type="molecule type" value="Genomic_DNA"/>
</dbReference>
<organism evidence="1 2">
    <name type="scientific">Macrosiphum euphorbiae</name>
    <name type="common">potato aphid</name>
    <dbReference type="NCBI Taxonomy" id="13131"/>
    <lineage>
        <taxon>Eukaryota</taxon>
        <taxon>Metazoa</taxon>
        <taxon>Ecdysozoa</taxon>
        <taxon>Arthropoda</taxon>
        <taxon>Hexapoda</taxon>
        <taxon>Insecta</taxon>
        <taxon>Pterygota</taxon>
        <taxon>Neoptera</taxon>
        <taxon>Paraneoptera</taxon>
        <taxon>Hemiptera</taxon>
        <taxon>Sternorrhyncha</taxon>
        <taxon>Aphidomorpha</taxon>
        <taxon>Aphidoidea</taxon>
        <taxon>Aphididae</taxon>
        <taxon>Macrosiphini</taxon>
        <taxon>Macrosiphum</taxon>
    </lineage>
</organism>
<name>A0AAV0X9V6_9HEMI</name>
<sequence>MEITSEGCAEFVAQALTQHGSMPETEEQTASSLGVSTDNGLGLPCAGEAENFRRQTVSIAYWQTTWVVGPRFRFYISIFNQAPTAVDALKLRRHYLYTPSESTLLVNLKLL</sequence>